<accession>A0A7X2XTM1</accession>
<reference evidence="1 2" key="1">
    <citation type="submission" date="2019-11" db="EMBL/GenBank/DDBJ databases">
        <title>Lactobacillus sp. nov. CRM56-3, isolated from fermented tea leaves.</title>
        <authorList>
            <person name="Phuengjayaem S."/>
            <person name="Tanasupawat S."/>
        </authorList>
    </citation>
    <scope>NUCLEOTIDE SEQUENCE [LARGE SCALE GENOMIC DNA]</scope>
    <source>
        <strain evidence="1 2">CRM56-3</strain>
    </source>
</reference>
<evidence type="ECO:0000313" key="2">
    <source>
        <dbReference type="Proteomes" id="UP000466388"/>
    </source>
</evidence>
<dbReference type="RefSeq" id="WP_155430589.1">
    <property type="nucleotide sequence ID" value="NZ_WNJO01000001.1"/>
</dbReference>
<proteinExistence type="predicted"/>
<protein>
    <submittedName>
        <fullName evidence="1">Tautomerase family protein</fullName>
    </submittedName>
</protein>
<organism evidence="1 2">
    <name type="scientific">Secundilactobacillus folii</name>
    <dbReference type="NCBI Taxonomy" id="2678357"/>
    <lineage>
        <taxon>Bacteria</taxon>
        <taxon>Bacillati</taxon>
        <taxon>Bacillota</taxon>
        <taxon>Bacilli</taxon>
        <taxon>Lactobacillales</taxon>
        <taxon>Lactobacillaceae</taxon>
        <taxon>Secundilactobacillus</taxon>
    </lineage>
</organism>
<keyword evidence="2" id="KW-1185">Reference proteome</keyword>
<dbReference type="EMBL" id="WNJO01000001">
    <property type="protein sequence ID" value="MTV81320.1"/>
    <property type="molecule type" value="Genomic_DNA"/>
</dbReference>
<dbReference type="AlphaFoldDB" id="A0A7X2XTM1"/>
<dbReference type="Proteomes" id="UP000466388">
    <property type="component" value="Unassembled WGS sequence"/>
</dbReference>
<name>A0A7X2XTM1_9LACO</name>
<sequence>MPLLQFNLVKDAWTKEQVQTILDSAYDVTLKTLGAPQGDRYQTVSYYDPDDLIMGDTGLGFQRSEKRILLNIRTRPRTREQKINFYHQLMEQLHDKLRLDANDLMITMIVNTDEDWSFTSGKAQFLTGDL</sequence>
<dbReference type="InterPro" id="IPR014347">
    <property type="entry name" value="Tautomerase/MIF_sf"/>
</dbReference>
<dbReference type="Pfam" id="PF14552">
    <property type="entry name" value="Tautomerase_2"/>
    <property type="match status" value="1"/>
</dbReference>
<dbReference type="PANTHER" id="PTHR38460">
    <property type="entry name" value="TAUTOMERASE YOLI-RELATED"/>
    <property type="match status" value="1"/>
</dbReference>
<dbReference type="InterPro" id="IPR037479">
    <property type="entry name" value="Tauto_MSAD"/>
</dbReference>
<gene>
    <name evidence="1" type="ORF">GM612_01455</name>
</gene>
<dbReference type="SUPFAM" id="SSF55331">
    <property type="entry name" value="Tautomerase/MIF"/>
    <property type="match status" value="1"/>
</dbReference>
<comment type="caution">
    <text evidence="1">The sequence shown here is derived from an EMBL/GenBank/DDBJ whole genome shotgun (WGS) entry which is preliminary data.</text>
</comment>
<evidence type="ECO:0000313" key="1">
    <source>
        <dbReference type="EMBL" id="MTV81320.1"/>
    </source>
</evidence>
<dbReference type="Gene3D" id="3.30.429.10">
    <property type="entry name" value="Macrophage Migration Inhibitory Factor"/>
    <property type="match status" value="1"/>
</dbReference>
<dbReference type="PANTHER" id="PTHR38460:SF1">
    <property type="entry name" value="TAUTOMERASE YOLI-RELATED"/>
    <property type="match status" value="1"/>
</dbReference>